<dbReference type="OrthoDB" id="9797274at2"/>
<keyword evidence="3" id="KW-0255">Endonuclease</keyword>
<evidence type="ECO:0000256" key="1">
    <source>
        <dbReference type="SAM" id="Phobius"/>
    </source>
</evidence>
<dbReference type="HOGENOM" id="CLU_101688_0_1_9"/>
<keyword evidence="1" id="KW-0812">Transmembrane</keyword>
<dbReference type="PANTHER" id="PTHR30015">
    <property type="entry name" value="MRR RESTRICTION SYSTEM PROTEIN"/>
    <property type="match status" value="1"/>
</dbReference>
<dbReference type="Gene3D" id="3.40.1350.10">
    <property type="match status" value="1"/>
</dbReference>
<dbReference type="RefSeq" id="WP_148305186.1">
    <property type="nucleotide sequence ID" value="NZ_CP003923.1"/>
</dbReference>
<protein>
    <submittedName>
        <fullName evidence="3">Endonuclease</fullName>
    </submittedName>
</protein>
<evidence type="ECO:0000259" key="2">
    <source>
        <dbReference type="Pfam" id="PF04471"/>
    </source>
</evidence>
<organism evidence="3 4">
    <name type="scientific">Shouchella lehensis G1</name>
    <dbReference type="NCBI Taxonomy" id="1246626"/>
    <lineage>
        <taxon>Bacteria</taxon>
        <taxon>Bacillati</taxon>
        <taxon>Bacillota</taxon>
        <taxon>Bacilli</taxon>
        <taxon>Bacillales</taxon>
        <taxon>Bacillaceae</taxon>
        <taxon>Shouchella</taxon>
    </lineage>
</organism>
<dbReference type="InterPro" id="IPR011335">
    <property type="entry name" value="Restrct_endonuc-II-like"/>
</dbReference>
<dbReference type="Pfam" id="PF04471">
    <property type="entry name" value="Mrr_cat"/>
    <property type="match status" value="1"/>
</dbReference>
<keyword evidence="1" id="KW-1133">Transmembrane helix</keyword>
<proteinExistence type="predicted"/>
<dbReference type="GO" id="GO:0009307">
    <property type="term" value="P:DNA restriction-modification system"/>
    <property type="evidence" value="ECO:0007669"/>
    <property type="project" value="InterPro"/>
</dbReference>
<feature type="domain" description="Restriction endonuclease type IV Mrr" evidence="2">
    <location>
        <begin position="42"/>
        <end position="153"/>
    </location>
</feature>
<keyword evidence="1" id="KW-0472">Membrane</keyword>
<dbReference type="EMBL" id="CP003923">
    <property type="protein sequence ID" value="AIC95371.1"/>
    <property type="molecule type" value="Genomic_DNA"/>
</dbReference>
<dbReference type="KEGG" id="ble:BleG1_2806"/>
<dbReference type="GO" id="GO:0015666">
    <property type="term" value="F:restriction endodeoxyribonuclease activity"/>
    <property type="evidence" value="ECO:0007669"/>
    <property type="project" value="TreeGrafter"/>
</dbReference>
<evidence type="ECO:0000313" key="4">
    <source>
        <dbReference type="Proteomes" id="UP000027142"/>
    </source>
</evidence>
<evidence type="ECO:0000313" key="3">
    <source>
        <dbReference type="EMBL" id="AIC95371.1"/>
    </source>
</evidence>
<dbReference type="eggNOG" id="COG1787">
    <property type="taxonomic scope" value="Bacteria"/>
</dbReference>
<sequence length="201" mass="22959">MEFNQLIGIIGVSLIILLTIWIWQKAPRRKQTDVKKVTLRQIDRMDGHAFEDYMAVVYAASGFKTWQTKKSRDYGADLVLIDDDNETIVIQLKRYGANLGLSSVQEIYAAKAYYQASKSVVLTTAESVTDSCWQLAAATDVHFLVRDDIVEMIKLIKKDRWDDVYWLLATPHIPEKKNRGNQLDGVATNGRKIQVGDYFLK</sequence>
<keyword evidence="3" id="KW-0378">Hydrolase</keyword>
<keyword evidence="3" id="KW-0540">Nuclease</keyword>
<accession>A0A060LVU3</accession>
<name>A0A060LVU3_9BACI</name>
<dbReference type="PANTHER" id="PTHR30015:SF6">
    <property type="entry name" value="SLL1429 PROTEIN"/>
    <property type="match status" value="1"/>
</dbReference>
<dbReference type="AlphaFoldDB" id="A0A060LVU3"/>
<dbReference type="SUPFAM" id="SSF52980">
    <property type="entry name" value="Restriction endonuclease-like"/>
    <property type="match status" value="1"/>
</dbReference>
<dbReference type="InterPro" id="IPR007560">
    <property type="entry name" value="Restrct_endonuc_IV_Mrr"/>
</dbReference>
<dbReference type="Proteomes" id="UP000027142">
    <property type="component" value="Chromosome"/>
</dbReference>
<dbReference type="GO" id="GO:0003677">
    <property type="term" value="F:DNA binding"/>
    <property type="evidence" value="ECO:0007669"/>
    <property type="project" value="InterPro"/>
</dbReference>
<dbReference type="InterPro" id="IPR052906">
    <property type="entry name" value="Type_IV_Methyl-Rstrct_Enzyme"/>
</dbReference>
<dbReference type="InterPro" id="IPR011856">
    <property type="entry name" value="tRNA_endonuc-like_dom_sf"/>
</dbReference>
<feature type="transmembrane region" description="Helical" evidence="1">
    <location>
        <begin position="6"/>
        <end position="23"/>
    </location>
</feature>
<keyword evidence="4" id="KW-1185">Reference proteome</keyword>
<reference evidence="3 4" key="1">
    <citation type="journal article" date="2014" name="Gene">
        <title>A comparative genomic analysis of the alkalitolerant soil bacterium Bacillus lehensis G1.</title>
        <authorList>
            <person name="Noor Y.M."/>
            <person name="Samsulrizal N.H."/>
            <person name="Jema'on N.A."/>
            <person name="Low K.O."/>
            <person name="Ramli A.N."/>
            <person name="Alias N.I."/>
            <person name="Damis S.I."/>
            <person name="Fuzi S.F."/>
            <person name="Isa M.N."/>
            <person name="Murad A.M."/>
            <person name="Raih M.F."/>
            <person name="Bakar F.D."/>
            <person name="Najimudin N."/>
            <person name="Mahadi N.M."/>
            <person name="Illias R.M."/>
        </authorList>
    </citation>
    <scope>NUCLEOTIDE SEQUENCE [LARGE SCALE GENOMIC DNA]</scope>
    <source>
        <strain evidence="3 4">G1</strain>
    </source>
</reference>
<gene>
    <name evidence="3" type="ORF">BleG1_2806</name>
</gene>
<dbReference type="PATRIC" id="fig|1246626.3.peg.2799"/>